<comment type="catalytic activity">
    <reaction evidence="7">
        <text>ATP + H2O = ADP + phosphate + H(+)</text>
        <dbReference type="Rhea" id="RHEA:13065"/>
        <dbReference type="ChEBI" id="CHEBI:15377"/>
        <dbReference type="ChEBI" id="CHEBI:15378"/>
        <dbReference type="ChEBI" id="CHEBI:30616"/>
        <dbReference type="ChEBI" id="CHEBI:43474"/>
        <dbReference type="ChEBI" id="CHEBI:456216"/>
        <dbReference type="EC" id="3.6.4.13"/>
    </reaction>
</comment>
<dbReference type="FunFam" id="3.40.50.300:FF:000578">
    <property type="entry name" value="probable ATP-dependent RNA helicase DHX35"/>
    <property type="match status" value="1"/>
</dbReference>
<comment type="caution">
    <text evidence="11">The sequence shown here is derived from an EMBL/GenBank/DDBJ whole genome shotgun (WGS) entry which is preliminary data.</text>
</comment>
<dbReference type="InterPro" id="IPR002464">
    <property type="entry name" value="DNA/RNA_helicase_DEAH_CS"/>
</dbReference>
<evidence type="ECO:0000256" key="7">
    <source>
        <dbReference type="ARBA" id="ARBA00047984"/>
    </source>
</evidence>
<feature type="region of interest" description="Disordered" evidence="8">
    <location>
        <begin position="1"/>
        <end position="23"/>
    </location>
</feature>
<dbReference type="GO" id="GO:0045943">
    <property type="term" value="P:positive regulation of transcription by RNA polymerase I"/>
    <property type="evidence" value="ECO:0007669"/>
    <property type="project" value="TreeGrafter"/>
</dbReference>
<evidence type="ECO:0000256" key="1">
    <source>
        <dbReference type="ARBA" id="ARBA00008792"/>
    </source>
</evidence>
<keyword evidence="4" id="KW-0378">Hydrolase</keyword>
<organism evidence="11 12">
    <name type="scientific">Ogataea polymorpha</name>
    <dbReference type="NCBI Taxonomy" id="460523"/>
    <lineage>
        <taxon>Eukaryota</taxon>
        <taxon>Fungi</taxon>
        <taxon>Dikarya</taxon>
        <taxon>Ascomycota</taxon>
        <taxon>Saccharomycotina</taxon>
        <taxon>Pichiomycetes</taxon>
        <taxon>Pichiales</taxon>
        <taxon>Pichiaceae</taxon>
        <taxon>Ogataea</taxon>
    </lineage>
</organism>
<comment type="similarity">
    <text evidence="1">Belongs to the DEAD box helicase family. DEAH subfamily.</text>
</comment>
<evidence type="ECO:0000256" key="3">
    <source>
        <dbReference type="ARBA" id="ARBA00022741"/>
    </source>
</evidence>
<proteinExistence type="inferred from homology"/>
<name>A0A9P8P048_9ASCO</name>
<keyword evidence="12" id="KW-1185">Reference proteome</keyword>
<keyword evidence="3" id="KW-0547">Nucleotide-binding</keyword>
<dbReference type="InterPro" id="IPR007502">
    <property type="entry name" value="Helicase-assoc_dom"/>
</dbReference>
<dbReference type="Pfam" id="PF00271">
    <property type="entry name" value="Helicase_C"/>
    <property type="match status" value="1"/>
</dbReference>
<evidence type="ECO:0000256" key="2">
    <source>
        <dbReference type="ARBA" id="ARBA00012552"/>
    </source>
</evidence>
<feature type="domain" description="Helicase ATP-binding" evidence="9">
    <location>
        <begin position="104"/>
        <end position="267"/>
    </location>
</feature>
<dbReference type="GO" id="GO:0003724">
    <property type="term" value="F:RNA helicase activity"/>
    <property type="evidence" value="ECO:0007669"/>
    <property type="project" value="UniProtKB-EC"/>
</dbReference>
<keyword evidence="6" id="KW-0067">ATP-binding</keyword>
<dbReference type="PANTHER" id="PTHR18934:SF118">
    <property type="entry name" value="ATP-DEPENDENT RNA HELICASE DHX33"/>
    <property type="match status" value="1"/>
</dbReference>
<dbReference type="InterPro" id="IPR001650">
    <property type="entry name" value="Helicase_C-like"/>
</dbReference>
<evidence type="ECO:0000313" key="12">
    <source>
        <dbReference type="Proteomes" id="UP000788993"/>
    </source>
</evidence>
<dbReference type="Pfam" id="PF00270">
    <property type="entry name" value="DEAD"/>
    <property type="match status" value="1"/>
</dbReference>
<evidence type="ECO:0000256" key="6">
    <source>
        <dbReference type="ARBA" id="ARBA00022840"/>
    </source>
</evidence>
<dbReference type="SUPFAM" id="SSF52540">
    <property type="entry name" value="P-loop containing nucleoside triphosphate hydrolases"/>
    <property type="match status" value="1"/>
</dbReference>
<dbReference type="GO" id="GO:0005524">
    <property type="term" value="F:ATP binding"/>
    <property type="evidence" value="ECO:0007669"/>
    <property type="project" value="UniProtKB-KW"/>
</dbReference>
<dbReference type="Pfam" id="PF07717">
    <property type="entry name" value="OB_NTP_bind"/>
    <property type="match status" value="1"/>
</dbReference>
<gene>
    <name evidence="11" type="ORF">OGATHE_004240</name>
</gene>
<reference evidence="11" key="2">
    <citation type="submission" date="2021-01" db="EMBL/GenBank/DDBJ databases">
        <authorList>
            <person name="Schikora-Tamarit M.A."/>
        </authorList>
    </citation>
    <scope>NUCLEOTIDE SEQUENCE</scope>
    <source>
        <strain evidence="11">NCAIM Y.01608</strain>
    </source>
</reference>
<dbReference type="InterPro" id="IPR014001">
    <property type="entry name" value="Helicase_ATP-bd"/>
</dbReference>
<dbReference type="GO" id="GO:0005730">
    <property type="term" value="C:nucleolus"/>
    <property type="evidence" value="ECO:0007669"/>
    <property type="project" value="TreeGrafter"/>
</dbReference>
<dbReference type="PROSITE" id="PS51192">
    <property type="entry name" value="HELICASE_ATP_BIND_1"/>
    <property type="match status" value="1"/>
</dbReference>
<feature type="domain" description="Helicase C-terminal" evidence="10">
    <location>
        <begin position="284"/>
        <end position="464"/>
    </location>
</feature>
<dbReference type="SMART" id="SM00490">
    <property type="entry name" value="HELICc"/>
    <property type="match status" value="1"/>
</dbReference>
<dbReference type="Pfam" id="PF04408">
    <property type="entry name" value="WHD_HA2"/>
    <property type="match status" value="1"/>
</dbReference>
<feature type="region of interest" description="Disordered" evidence="8">
    <location>
        <begin position="48"/>
        <end position="70"/>
    </location>
</feature>
<dbReference type="Gene3D" id="3.40.50.300">
    <property type="entry name" value="P-loop containing nucleotide triphosphate hydrolases"/>
    <property type="match status" value="2"/>
</dbReference>
<dbReference type="EMBL" id="JAEUBD010001266">
    <property type="protein sequence ID" value="KAH3662665.1"/>
    <property type="molecule type" value="Genomic_DNA"/>
</dbReference>
<dbReference type="PANTHER" id="PTHR18934">
    <property type="entry name" value="ATP-DEPENDENT RNA HELICASE"/>
    <property type="match status" value="1"/>
</dbReference>
<evidence type="ECO:0000259" key="9">
    <source>
        <dbReference type="PROSITE" id="PS51192"/>
    </source>
</evidence>
<evidence type="ECO:0000256" key="4">
    <source>
        <dbReference type="ARBA" id="ARBA00022801"/>
    </source>
</evidence>
<evidence type="ECO:0000259" key="10">
    <source>
        <dbReference type="PROSITE" id="PS51194"/>
    </source>
</evidence>
<dbReference type="InterPro" id="IPR011545">
    <property type="entry name" value="DEAD/DEAH_box_helicase_dom"/>
</dbReference>
<sequence length="723" mass="81145">MVNRQNRKIKFGDDASGGAVEEAETMRNTQAKTYSKLVGRQRERIGKAPVTVDFGSDEDNSEEENEKLATGRKPVDMRLIKQKAAKLLSVRESLPVYQVKNELLAQVRSAKVCVLIGETGSGKSTQIPQFLMDENKKGIAVTQPRRVAAINLATRVSEEYGCVLGREVGYSVRFSNVSNRQTKLKYITDGMLLRELMLDPILSRYSTVIIDEAHERTILTDLLLGFLKDLIFNKRADDEFKVIIMSATLDAERFSQFFENAPIFFVEGRMYPVERYYLGQPVEDIVDTVIKTVVQLNQTEPTGDILCFLAGQEDIDRVVDTLNKLAPILPKEAPILVPMPLYAALPSHVQMEVFRPVKTNQRKVILATNIAETSVTVPGIRYVVDSGLRKVKVWRHQLGLSTLLIAPISKASAAQRAGRAGREAPGKCYRLYRETDYFKLSDNTEPEILRSDVISPVLMLKKMGVNDILGWHWLENPGRESLVAALQQLYSLNALNDRGQITELGEKMVVLPVAPHLAAVLIRAHGLGCLGPVIDIVACLSVDNLLMSPPSERRDEVNERRKDTCKLGTIYGDLLMLKELFDLYTSLADNTERKEWCKQLCINFKGFKDVLRVRRQIAEYMGMLKMHEGDSSLDAKLVLKAFLSGFLTNTAIGMPDRSYRTVATGDLVSVHPSSLLFGQRKPAIMYIEYVYTVKGYARAVSMIELEWLQEVAPHLLGSREKIS</sequence>
<protein>
    <recommendedName>
        <fullName evidence="2">RNA helicase</fullName>
        <ecNumber evidence="2">3.6.4.13</ecNumber>
    </recommendedName>
</protein>
<dbReference type="CDD" id="cd17917">
    <property type="entry name" value="DEXHc_RHA-like"/>
    <property type="match status" value="1"/>
</dbReference>
<evidence type="ECO:0000256" key="5">
    <source>
        <dbReference type="ARBA" id="ARBA00022806"/>
    </source>
</evidence>
<dbReference type="CDD" id="cd18791">
    <property type="entry name" value="SF2_C_RHA"/>
    <property type="match status" value="1"/>
</dbReference>
<dbReference type="AlphaFoldDB" id="A0A9P8P048"/>
<dbReference type="SMART" id="SM00847">
    <property type="entry name" value="HA2"/>
    <property type="match status" value="1"/>
</dbReference>
<feature type="compositionally biased region" description="Acidic residues" evidence="8">
    <location>
        <begin position="55"/>
        <end position="65"/>
    </location>
</feature>
<dbReference type="GO" id="GO:0016787">
    <property type="term" value="F:hydrolase activity"/>
    <property type="evidence" value="ECO:0007669"/>
    <property type="project" value="UniProtKB-KW"/>
</dbReference>
<dbReference type="FunFam" id="3.40.50.300:FF:000145">
    <property type="entry name" value="probable ATP-dependent RNA helicase DHX40"/>
    <property type="match status" value="1"/>
</dbReference>
<dbReference type="SMART" id="SM00487">
    <property type="entry name" value="DEXDc"/>
    <property type="match status" value="1"/>
</dbReference>
<accession>A0A9P8P048</accession>
<dbReference type="InterPro" id="IPR048333">
    <property type="entry name" value="HA2_WH"/>
</dbReference>
<dbReference type="Pfam" id="PF21010">
    <property type="entry name" value="HA2_C"/>
    <property type="match status" value="1"/>
</dbReference>
<reference evidence="11" key="1">
    <citation type="journal article" date="2021" name="Open Biol.">
        <title>Shared evolutionary footprints suggest mitochondrial oxidative damage underlies multiple complex I losses in fungi.</title>
        <authorList>
            <person name="Schikora-Tamarit M.A."/>
            <person name="Marcet-Houben M."/>
            <person name="Nosek J."/>
            <person name="Gabaldon T."/>
        </authorList>
    </citation>
    <scope>NUCLEOTIDE SEQUENCE</scope>
    <source>
        <strain evidence="11">NCAIM Y.01608</strain>
    </source>
</reference>
<dbReference type="GO" id="GO:0003725">
    <property type="term" value="F:double-stranded RNA binding"/>
    <property type="evidence" value="ECO:0007669"/>
    <property type="project" value="TreeGrafter"/>
</dbReference>
<dbReference type="InterPro" id="IPR011709">
    <property type="entry name" value="DEAD-box_helicase_OB_fold"/>
</dbReference>
<dbReference type="Proteomes" id="UP000788993">
    <property type="component" value="Unassembled WGS sequence"/>
</dbReference>
<evidence type="ECO:0000256" key="8">
    <source>
        <dbReference type="SAM" id="MobiDB-lite"/>
    </source>
</evidence>
<dbReference type="EC" id="3.6.4.13" evidence="2"/>
<dbReference type="PROSITE" id="PS00690">
    <property type="entry name" value="DEAH_ATP_HELICASE"/>
    <property type="match status" value="1"/>
</dbReference>
<dbReference type="Gene3D" id="1.20.120.1080">
    <property type="match status" value="1"/>
</dbReference>
<dbReference type="InterPro" id="IPR027417">
    <property type="entry name" value="P-loop_NTPase"/>
</dbReference>
<dbReference type="PROSITE" id="PS51194">
    <property type="entry name" value="HELICASE_CTER"/>
    <property type="match status" value="1"/>
</dbReference>
<keyword evidence="5" id="KW-0347">Helicase</keyword>
<evidence type="ECO:0000313" key="11">
    <source>
        <dbReference type="EMBL" id="KAH3662665.1"/>
    </source>
</evidence>
<dbReference type="GO" id="GO:1990904">
    <property type="term" value="C:ribonucleoprotein complex"/>
    <property type="evidence" value="ECO:0007669"/>
    <property type="project" value="UniProtKB-ARBA"/>
</dbReference>